<gene>
    <name evidence="1" type="primary">164</name>
    <name evidence="1" type="ORF">SEA_YVONNETASTIC_164</name>
</gene>
<dbReference type="EMBL" id="KU963248">
    <property type="protein sequence ID" value="AMS02708.1"/>
    <property type="molecule type" value="Genomic_DNA"/>
</dbReference>
<dbReference type="GeneID" id="29125126"/>
<organism evidence="1 2">
    <name type="scientific">Gordonia phage Yvonnetastic</name>
    <dbReference type="NCBI Taxonomy" id="1821566"/>
    <lineage>
        <taxon>Viruses</taxon>
        <taxon>Duplodnaviria</taxon>
        <taxon>Heunggongvirae</taxon>
        <taxon>Uroviricota</taxon>
        <taxon>Caudoviricetes</taxon>
        <taxon>Yvonnevirus</taxon>
        <taxon>Yvonnevirus yvonnetastic</taxon>
        <taxon>Gordonia virus Yvonnetastic</taxon>
    </lineage>
</organism>
<sequence>MNHRPLNWYPISNCPKGPHRGPQGPNEDVSVCDVCWMMSYSMRPEGETFGWHIADCSLPVDHESYCVGGGDGHPPARKIRG</sequence>
<proteinExistence type="predicted"/>
<dbReference type="KEGG" id="vg:29125126"/>
<evidence type="ECO:0000313" key="1">
    <source>
        <dbReference type="EMBL" id="AMS02708.1"/>
    </source>
</evidence>
<reference evidence="2" key="1">
    <citation type="submission" date="2016-03" db="EMBL/GenBank/DDBJ databases">
        <authorList>
            <person name="Ploux O."/>
        </authorList>
    </citation>
    <scope>NUCLEOTIDE SEQUENCE [LARGE SCALE GENOMIC DNA]</scope>
</reference>
<accession>A0A142K9C5</accession>
<dbReference type="RefSeq" id="YP_009301218.1">
    <property type="nucleotide sequence ID" value="NC_031230.1"/>
</dbReference>
<name>A0A142K9C5_9CAUD</name>
<protein>
    <submittedName>
        <fullName evidence="1">Uncharacterized protein</fullName>
    </submittedName>
</protein>
<dbReference type="Proteomes" id="UP000201371">
    <property type="component" value="Segment"/>
</dbReference>
<evidence type="ECO:0000313" key="2">
    <source>
        <dbReference type="Proteomes" id="UP000201371"/>
    </source>
</evidence>
<keyword evidence="2" id="KW-1185">Reference proteome</keyword>